<dbReference type="STRING" id="756272.Plabr_2263"/>
<dbReference type="CDD" id="cd13957">
    <property type="entry name" value="PT_UbiA_Cox10"/>
    <property type="match status" value="1"/>
</dbReference>
<keyword evidence="9" id="KW-0997">Cell inner membrane</keyword>
<feature type="transmembrane region" description="Helical" evidence="9">
    <location>
        <begin position="291"/>
        <end position="309"/>
    </location>
</feature>
<dbReference type="Proteomes" id="UP000006860">
    <property type="component" value="Chromosome"/>
</dbReference>
<feature type="transmembrane region" description="Helical" evidence="9">
    <location>
        <begin position="187"/>
        <end position="209"/>
    </location>
</feature>
<feature type="transmembrane region" description="Helical" evidence="9">
    <location>
        <begin position="38"/>
        <end position="56"/>
    </location>
</feature>
<keyword evidence="2 9" id="KW-1003">Cell membrane</keyword>
<dbReference type="KEGG" id="pbs:Plabr_2263"/>
<reference evidence="11" key="1">
    <citation type="submission" date="2011-02" db="EMBL/GenBank/DDBJ databases">
        <title>The complete genome of Planctomyces brasiliensis DSM 5305.</title>
        <authorList>
            <person name="Lucas S."/>
            <person name="Copeland A."/>
            <person name="Lapidus A."/>
            <person name="Bruce D."/>
            <person name="Goodwin L."/>
            <person name="Pitluck S."/>
            <person name="Kyrpides N."/>
            <person name="Mavromatis K."/>
            <person name="Pagani I."/>
            <person name="Ivanova N."/>
            <person name="Ovchinnikova G."/>
            <person name="Lu M."/>
            <person name="Detter J.C."/>
            <person name="Han C."/>
            <person name="Land M."/>
            <person name="Hauser L."/>
            <person name="Markowitz V."/>
            <person name="Cheng J.-F."/>
            <person name="Hugenholtz P."/>
            <person name="Woyke T."/>
            <person name="Wu D."/>
            <person name="Tindall B."/>
            <person name="Pomrenke H.G."/>
            <person name="Brambilla E."/>
            <person name="Klenk H.-P."/>
            <person name="Eisen J.A."/>
        </authorList>
    </citation>
    <scope>NUCLEOTIDE SEQUENCE [LARGE SCALE GENOMIC DNA]</scope>
    <source>
        <strain evidence="11">ATCC 49424 / DSM 5305 / JCM 21570 / NBRC 103401 / IFAM 1448</strain>
    </source>
</reference>
<evidence type="ECO:0000256" key="5">
    <source>
        <dbReference type="ARBA" id="ARBA00022989"/>
    </source>
</evidence>
<dbReference type="EMBL" id="CP002546">
    <property type="protein sequence ID" value="ADY59865.1"/>
    <property type="molecule type" value="Genomic_DNA"/>
</dbReference>
<dbReference type="FunFam" id="1.10.357.140:FF:000006">
    <property type="entry name" value="Protoheme IX farnesyltransferase, mitochondrial"/>
    <property type="match status" value="1"/>
</dbReference>
<evidence type="ECO:0000256" key="9">
    <source>
        <dbReference type="HAMAP-Rule" id="MF_00154"/>
    </source>
</evidence>
<dbReference type="RefSeq" id="WP_013628589.1">
    <property type="nucleotide sequence ID" value="NC_015174.1"/>
</dbReference>
<keyword evidence="3 9" id="KW-0808">Transferase</keyword>
<keyword evidence="4 9" id="KW-0812">Transmembrane</keyword>
<dbReference type="HOGENOM" id="CLU_029631_3_2_0"/>
<feature type="transmembrane region" description="Helical" evidence="9">
    <location>
        <begin position="135"/>
        <end position="152"/>
    </location>
</feature>
<sequence length="329" mass="36277">MSQLSTPSAIQNSTSVAVPAVETGWKVKLADYAELAKARIAVMVLVTVAVGFLIGQQGSTDWAQLAFTLLGVGLIAASSCTLNQYFEIDTDLKMDRTRNRPLPSGRIQPWEALVFAAITGVVGLAALVLLVNTTVALLTFINWFLYIAIYTPMKRWTSVCTAVGAIPGAMPPVLGWAAAGQPLGWEAFWLFSLMFLWQFPHFLAIAWLYRHDYYKAGLWMLPNGLPARYITGILAVTYALILLPVSLLPQQYGLAGDVFFWVALVFGCAYLYYSVRFLLNETRQTARQLLFCSLFYLPIVLTTLTWNHLSVVNSYAMVTPPAAADSALK</sequence>
<evidence type="ECO:0000313" key="10">
    <source>
        <dbReference type="EMBL" id="ADY59865.1"/>
    </source>
</evidence>
<dbReference type="Gene3D" id="1.10.357.140">
    <property type="entry name" value="UbiA prenyltransferase"/>
    <property type="match status" value="1"/>
</dbReference>
<dbReference type="EC" id="2.5.1.141" evidence="9"/>
<evidence type="ECO:0000256" key="2">
    <source>
        <dbReference type="ARBA" id="ARBA00022475"/>
    </source>
</evidence>
<feature type="transmembrane region" description="Helical" evidence="9">
    <location>
        <begin position="259"/>
        <end position="279"/>
    </location>
</feature>
<comment type="function">
    <text evidence="9">Converts heme B (protoheme IX) to heme O by substitution of the vinyl group on carbon 2 of heme B porphyrin ring with a hydroxyethyl farnesyl side group.</text>
</comment>
<dbReference type="UniPathway" id="UPA00834">
    <property type="reaction ID" value="UER00712"/>
</dbReference>
<dbReference type="InterPro" id="IPR044878">
    <property type="entry name" value="UbiA_sf"/>
</dbReference>
<keyword evidence="7 9" id="KW-0472">Membrane</keyword>
<feature type="transmembrane region" description="Helical" evidence="9">
    <location>
        <begin position="62"/>
        <end position="86"/>
    </location>
</feature>
<dbReference type="Pfam" id="PF01040">
    <property type="entry name" value="UbiA"/>
    <property type="match status" value="1"/>
</dbReference>
<keyword evidence="5 9" id="KW-1133">Transmembrane helix</keyword>
<dbReference type="GO" id="GO:0005886">
    <property type="term" value="C:plasma membrane"/>
    <property type="evidence" value="ECO:0007669"/>
    <property type="project" value="UniProtKB-SubCell"/>
</dbReference>
<dbReference type="PROSITE" id="PS00943">
    <property type="entry name" value="UBIA"/>
    <property type="match status" value="1"/>
</dbReference>
<dbReference type="GO" id="GO:0008495">
    <property type="term" value="F:protoheme IX farnesyltransferase activity"/>
    <property type="evidence" value="ECO:0007669"/>
    <property type="project" value="UniProtKB-UniRule"/>
</dbReference>
<dbReference type="GO" id="GO:0048034">
    <property type="term" value="P:heme O biosynthetic process"/>
    <property type="evidence" value="ECO:0007669"/>
    <property type="project" value="UniProtKB-UniRule"/>
</dbReference>
<comment type="catalytic activity">
    <reaction evidence="8 9">
        <text>heme b + (2E,6E)-farnesyl diphosphate + H2O = Fe(II)-heme o + diphosphate</text>
        <dbReference type="Rhea" id="RHEA:28070"/>
        <dbReference type="ChEBI" id="CHEBI:15377"/>
        <dbReference type="ChEBI" id="CHEBI:33019"/>
        <dbReference type="ChEBI" id="CHEBI:60344"/>
        <dbReference type="ChEBI" id="CHEBI:60530"/>
        <dbReference type="ChEBI" id="CHEBI:175763"/>
        <dbReference type="EC" id="2.5.1.141"/>
    </reaction>
</comment>
<evidence type="ECO:0000256" key="4">
    <source>
        <dbReference type="ARBA" id="ARBA00022692"/>
    </source>
</evidence>
<dbReference type="InterPro" id="IPR030470">
    <property type="entry name" value="UbiA_prenylTrfase_CS"/>
</dbReference>
<comment type="miscellaneous">
    <text evidence="9">Carbon 2 of the heme B porphyrin ring is defined according to the Fischer nomenclature.</text>
</comment>
<protein>
    <recommendedName>
        <fullName evidence="9">Protoheme IX farnesyltransferase</fullName>
        <ecNumber evidence="9">2.5.1.141</ecNumber>
    </recommendedName>
    <alternativeName>
        <fullName evidence="9">Heme B farnesyltransferase</fullName>
    </alternativeName>
    <alternativeName>
        <fullName evidence="9">Heme O synthase</fullName>
    </alternativeName>
</protein>
<comment type="subcellular location">
    <subcellularLocation>
        <location evidence="9">Cell inner membrane</location>
        <topology evidence="9">Multi-pass membrane protein</topology>
    </subcellularLocation>
    <subcellularLocation>
        <location evidence="1">Membrane</location>
        <topology evidence="1">Multi-pass membrane protein</topology>
    </subcellularLocation>
</comment>
<evidence type="ECO:0000256" key="8">
    <source>
        <dbReference type="ARBA" id="ARBA00047690"/>
    </source>
</evidence>
<dbReference type="GO" id="GO:0006784">
    <property type="term" value="P:heme A biosynthetic process"/>
    <property type="evidence" value="ECO:0007669"/>
    <property type="project" value="TreeGrafter"/>
</dbReference>
<evidence type="ECO:0000313" key="11">
    <source>
        <dbReference type="Proteomes" id="UP000006860"/>
    </source>
</evidence>
<dbReference type="eggNOG" id="COG0109">
    <property type="taxonomic scope" value="Bacteria"/>
</dbReference>
<dbReference type="HAMAP" id="MF_00154">
    <property type="entry name" value="CyoE_CtaB"/>
    <property type="match status" value="1"/>
</dbReference>
<keyword evidence="11" id="KW-1185">Reference proteome</keyword>
<dbReference type="OrthoDB" id="9814417at2"/>
<organism evidence="10 11">
    <name type="scientific">Rubinisphaera brasiliensis (strain ATCC 49424 / DSM 5305 / JCM 21570 / IAM 15109 / NBRC 103401 / IFAM 1448)</name>
    <name type="common">Planctomyces brasiliensis</name>
    <dbReference type="NCBI Taxonomy" id="756272"/>
    <lineage>
        <taxon>Bacteria</taxon>
        <taxon>Pseudomonadati</taxon>
        <taxon>Planctomycetota</taxon>
        <taxon>Planctomycetia</taxon>
        <taxon>Planctomycetales</taxon>
        <taxon>Planctomycetaceae</taxon>
        <taxon>Rubinisphaera</taxon>
    </lineage>
</organism>
<feature type="transmembrane region" description="Helical" evidence="9">
    <location>
        <begin position="107"/>
        <end position="129"/>
    </location>
</feature>
<comment type="similarity">
    <text evidence="9">Belongs to the UbiA prenyltransferase family. Protoheme IX farnesyltransferase subfamily.</text>
</comment>
<evidence type="ECO:0000256" key="1">
    <source>
        <dbReference type="ARBA" id="ARBA00004141"/>
    </source>
</evidence>
<accession>F0SL12</accession>
<dbReference type="InterPro" id="IPR006369">
    <property type="entry name" value="Protohaem_IX_farnesylTrfase"/>
</dbReference>
<dbReference type="PANTHER" id="PTHR43448:SF2">
    <property type="entry name" value="PROTOHEME IX FARNESYLTRANSFERASE, MITOCHONDRIAL"/>
    <property type="match status" value="1"/>
</dbReference>
<feature type="transmembrane region" description="Helical" evidence="9">
    <location>
        <begin position="159"/>
        <end position="181"/>
    </location>
</feature>
<dbReference type="InterPro" id="IPR000537">
    <property type="entry name" value="UbiA_prenyltransferase"/>
</dbReference>
<feature type="transmembrane region" description="Helical" evidence="9">
    <location>
        <begin position="229"/>
        <end position="247"/>
    </location>
</feature>
<dbReference type="PANTHER" id="PTHR43448">
    <property type="entry name" value="PROTOHEME IX FARNESYLTRANSFERASE, MITOCHONDRIAL"/>
    <property type="match status" value="1"/>
</dbReference>
<gene>
    <name evidence="9" type="primary">ctaB</name>
    <name evidence="10" type="ordered locus">Plabr_2263</name>
</gene>
<evidence type="ECO:0000256" key="7">
    <source>
        <dbReference type="ARBA" id="ARBA00023136"/>
    </source>
</evidence>
<evidence type="ECO:0000256" key="3">
    <source>
        <dbReference type="ARBA" id="ARBA00022679"/>
    </source>
</evidence>
<dbReference type="AlphaFoldDB" id="F0SL12"/>
<keyword evidence="6 9" id="KW-0350">Heme biosynthesis</keyword>
<evidence type="ECO:0000256" key="6">
    <source>
        <dbReference type="ARBA" id="ARBA00023133"/>
    </source>
</evidence>
<dbReference type="NCBIfam" id="TIGR01473">
    <property type="entry name" value="cyoE_ctaB"/>
    <property type="match status" value="1"/>
</dbReference>
<comment type="pathway">
    <text evidence="9">Porphyrin-containing compound metabolism; heme O biosynthesis; heme O from protoheme: step 1/1.</text>
</comment>
<name>F0SL12_RUBBR</name>
<proteinExistence type="inferred from homology"/>